<proteinExistence type="predicted"/>
<keyword evidence="2" id="KW-1185">Reference proteome</keyword>
<dbReference type="SUPFAM" id="SSF56112">
    <property type="entry name" value="Protein kinase-like (PK-like)"/>
    <property type="match status" value="1"/>
</dbReference>
<gene>
    <name evidence="1" type="ORF">GGX14DRAFT_598072</name>
</gene>
<dbReference type="Proteomes" id="UP001219525">
    <property type="component" value="Unassembled WGS sequence"/>
</dbReference>
<comment type="caution">
    <text evidence="1">The sequence shown here is derived from an EMBL/GenBank/DDBJ whole genome shotgun (WGS) entry which is preliminary data.</text>
</comment>
<accession>A0AAD6YEX9</accession>
<evidence type="ECO:0000313" key="2">
    <source>
        <dbReference type="Proteomes" id="UP001219525"/>
    </source>
</evidence>
<protein>
    <submittedName>
        <fullName evidence="1">Uncharacterized protein</fullName>
    </submittedName>
</protein>
<sequence length="331" mass="36293">MLALENNIDAWGSLSRTSEYFARHPIKKEADVTSVGTVIFTQLQTILRGGFNLQLKKEEQPSLVDPRPDRFLSVADIRRLVWEDKSWKVFEAHAPEILKLAKSAEGRSLTFRGAEEHGRAILYKLSVTMFDTNCHWSLLFGGNSSLIIQRVPSTDPTRYGLICSDLTSLSDLFLVVLVSTAFSSSYLESPPDSPPPCTPPHLTTFAINYFEKEKKPTVQSSPPRAVVPMLNVTEYITPGATGLVFRATLGSMPLVIKAIPPGWEGGDDLFNEAVVYEALASLQGIALPRSAGLFEGHGWLIIILEDVGRPVTAGKALAAGVLDSRKWCTPP</sequence>
<reference evidence="1" key="1">
    <citation type="submission" date="2023-03" db="EMBL/GenBank/DDBJ databases">
        <title>Massive genome expansion in bonnet fungi (Mycena s.s.) driven by repeated elements and novel gene families across ecological guilds.</title>
        <authorList>
            <consortium name="Lawrence Berkeley National Laboratory"/>
            <person name="Harder C.B."/>
            <person name="Miyauchi S."/>
            <person name="Viragh M."/>
            <person name="Kuo A."/>
            <person name="Thoen E."/>
            <person name="Andreopoulos B."/>
            <person name="Lu D."/>
            <person name="Skrede I."/>
            <person name="Drula E."/>
            <person name="Henrissat B."/>
            <person name="Morin E."/>
            <person name="Kohler A."/>
            <person name="Barry K."/>
            <person name="LaButti K."/>
            <person name="Morin E."/>
            <person name="Salamov A."/>
            <person name="Lipzen A."/>
            <person name="Mereny Z."/>
            <person name="Hegedus B."/>
            <person name="Baldrian P."/>
            <person name="Stursova M."/>
            <person name="Weitz H."/>
            <person name="Taylor A."/>
            <person name="Grigoriev I.V."/>
            <person name="Nagy L.G."/>
            <person name="Martin F."/>
            <person name="Kauserud H."/>
        </authorList>
    </citation>
    <scope>NUCLEOTIDE SEQUENCE</scope>
    <source>
        <strain evidence="1">9144</strain>
    </source>
</reference>
<organism evidence="1 2">
    <name type="scientific">Mycena pura</name>
    <dbReference type="NCBI Taxonomy" id="153505"/>
    <lineage>
        <taxon>Eukaryota</taxon>
        <taxon>Fungi</taxon>
        <taxon>Dikarya</taxon>
        <taxon>Basidiomycota</taxon>
        <taxon>Agaricomycotina</taxon>
        <taxon>Agaricomycetes</taxon>
        <taxon>Agaricomycetidae</taxon>
        <taxon>Agaricales</taxon>
        <taxon>Marasmiineae</taxon>
        <taxon>Mycenaceae</taxon>
        <taxon>Mycena</taxon>
    </lineage>
</organism>
<name>A0AAD6YEX9_9AGAR</name>
<dbReference type="InterPro" id="IPR011009">
    <property type="entry name" value="Kinase-like_dom_sf"/>
</dbReference>
<dbReference type="AlphaFoldDB" id="A0AAD6YEX9"/>
<evidence type="ECO:0000313" key="1">
    <source>
        <dbReference type="EMBL" id="KAJ7217799.1"/>
    </source>
</evidence>
<dbReference type="EMBL" id="JARJCW010000013">
    <property type="protein sequence ID" value="KAJ7217799.1"/>
    <property type="molecule type" value="Genomic_DNA"/>
</dbReference>